<comment type="caution">
    <text evidence="2">The sequence shown here is derived from an EMBL/GenBank/DDBJ whole genome shotgun (WGS) entry which is preliminary data.</text>
</comment>
<evidence type="ECO:0000313" key="2">
    <source>
        <dbReference type="EMBL" id="OJA18031.1"/>
    </source>
</evidence>
<protein>
    <submittedName>
        <fullName evidence="2">Uncharacterized protein</fullName>
    </submittedName>
</protein>
<gene>
    <name evidence="2" type="ORF">AZE42_13146</name>
</gene>
<dbReference type="OrthoDB" id="3199698at2759"/>
<evidence type="ECO:0000256" key="1">
    <source>
        <dbReference type="SAM" id="MobiDB-lite"/>
    </source>
</evidence>
<keyword evidence="3" id="KW-1185">Reference proteome</keyword>
<dbReference type="Pfam" id="PF18759">
    <property type="entry name" value="Plavaka"/>
    <property type="match status" value="1"/>
</dbReference>
<proteinExistence type="predicted"/>
<evidence type="ECO:0000313" key="3">
    <source>
        <dbReference type="Proteomes" id="UP000183567"/>
    </source>
</evidence>
<feature type="region of interest" description="Disordered" evidence="1">
    <location>
        <begin position="1"/>
        <end position="34"/>
    </location>
</feature>
<dbReference type="EMBL" id="LVVM01001666">
    <property type="protein sequence ID" value="OJA18031.1"/>
    <property type="molecule type" value="Genomic_DNA"/>
</dbReference>
<reference evidence="2 3" key="1">
    <citation type="submission" date="2016-03" db="EMBL/GenBank/DDBJ databases">
        <title>Comparative genomics of the ectomycorrhizal sister species Rhizopogon vinicolor and Rhizopogon vesiculosus (Basidiomycota: Boletales) reveals a divergence of the mating type B locus.</title>
        <authorList>
            <person name="Mujic A.B."/>
            <person name="Kuo A."/>
            <person name="Tritt A."/>
            <person name="Lipzen A."/>
            <person name="Chen C."/>
            <person name="Johnson J."/>
            <person name="Sharma A."/>
            <person name="Barry K."/>
            <person name="Grigoriev I.V."/>
            <person name="Spatafora J.W."/>
        </authorList>
    </citation>
    <scope>NUCLEOTIDE SEQUENCE [LARGE SCALE GENOMIC DNA]</scope>
    <source>
        <strain evidence="2 3">AM-OR11-056</strain>
    </source>
</reference>
<feature type="region of interest" description="Disordered" evidence="1">
    <location>
        <begin position="76"/>
        <end position="151"/>
    </location>
</feature>
<feature type="compositionally biased region" description="Polar residues" evidence="1">
    <location>
        <begin position="1"/>
        <end position="13"/>
    </location>
</feature>
<sequence length="329" mass="37545">MGPHTASSGNNFGYESVLHAQSPRGSDPSYHDHELPVASLHHDLEDLRGFEFDNNYDYDVNPWRSESLTSTILNSPNKHVESQEGSVEHDPTGASPLHDWDDVGWEDESANGSPLGCNLSDTFPPSDNWGSEDDLTHHRDANPTEPTRQVFHPSVNGRICDEYSQDIPPETPPPPCRSDHDLDDWTPYNSRIEFEIADFIFRSNQMSGGDIDVLLNLWAATLAPHDAELPFRNHTDLYNTIDSTPLADVEWESFTTKYNGDVPREGETPPWMEAQYEAWFCDPRQLVKNLLSNPDFEDEFDYSPFHEYDADDNHRFQDFMSGDWAWKQA</sequence>
<dbReference type="Proteomes" id="UP000183567">
    <property type="component" value="Unassembled WGS sequence"/>
</dbReference>
<accession>A0A1J8QBJ8</accession>
<organism evidence="2 3">
    <name type="scientific">Rhizopogon vesiculosus</name>
    <dbReference type="NCBI Taxonomy" id="180088"/>
    <lineage>
        <taxon>Eukaryota</taxon>
        <taxon>Fungi</taxon>
        <taxon>Dikarya</taxon>
        <taxon>Basidiomycota</taxon>
        <taxon>Agaricomycotina</taxon>
        <taxon>Agaricomycetes</taxon>
        <taxon>Agaricomycetidae</taxon>
        <taxon>Boletales</taxon>
        <taxon>Suillineae</taxon>
        <taxon>Rhizopogonaceae</taxon>
        <taxon>Rhizopogon</taxon>
    </lineage>
</organism>
<dbReference type="STRING" id="180088.A0A1J8QBJ8"/>
<dbReference type="AlphaFoldDB" id="A0A1J8QBJ8"/>
<name>A0A1J8QBJ8_9AGAM</name>
<dbReference type="InterPro" id="IPR041078">
    <property type="entry name" value="Plavaka"/>
</dbReference>
<feature type="compositionally biased region" description="Basic and acidic residues" evidence="1">
    <location>
        <begin position="78"/>
        <end position="91"/>
    </location>
</feature>
<feature type="compositionally biased region" description="Polar residues" evidence="1">
    <location>
        <begin position="119"/>
        <end position="129"/>
    </location>
</feature>